<accession>G3BDR7</accession>
<keyword evidence="1" id="KW-1133">Transmembrane helix</keyword>
<dbReference type="eggNOG" id="ENOG502RZCP">
    <property type="taxonomic scope" value="Eukaryota"/>
</dbReference>
<reference evidence="2 3" key="1">
    <citation type="journal article" date="2011" name="Proc. Natl. Acad. Sci. U.S.A.">
        <title>Comparative genomics of xylose-fermenting fungi for enhanced biofuel production.</title>
        <authorList>
            <person name="Wohlbach D.J."/>
            <person name="Kuo A."/>
            <person name="Sato T.K."/>
            <person name="Potts K.M."/>
            <person name="Salamov A.A."/>
            <person name="LaButti K.M."/>
            <person name="Sun H."/>
            <person name="Clum A."/>
            <person name="Pangilinan J.L."/>
            <person name="Lindquist E.A."/>
            <person name="Lucas S."/>
            <person name="Lapidus A."/>
            <person name="Jin M."/>
            <person name="Gunawan C."/>
            <person name="Balan V."/>
            <person name="Dale B.E."/>
            <person name="Jeffries T.W."/>
            <person name="Zinkel R."/>
            <person name="Barry K.W."/>
            <person name="Grigoriev I.V."/>
            <person name="Gasch A.P."/>
        </authorList>
    </citation>
    <scope>NUCLEOTIDE SEQUENCE [LARGE SCALE GENOMIC DNA]</scope>
    <source>
        <strain evidence="3">ATCC 10573 / BCRC 21748 / CBS 615 / JCM 9827 / NBRC 10315 / NRRL Y-1498 / VKM Y-70</strain>
    </source>
</reference>
<dbReference type="KEGG" id="cten:18249245"/>
<organism evidence="3">
    <name type="scientific">Candida tenuis (strain ATCC 10573 / BCRC 21748 / CBS 615 / JCM 9827 / NBRC 10315 / NRRL Y-1498 / VKM Y-70)</name>
    <name type="common">Yeast</name>
    <name type="synonym">Yamadazyma tenuis</name>
    <dbReference type="NCBI Taxonomy" id="590646"/>
    <lineage>
        <taxon>Eukaryota</taxon>
        <taxon>Fungi</taxon>
        <taxon>Dikarya</taxon>
        <taxon>Ascomycota</taxon>
        <taxon>Saccharomycotina</taxon>
        <taxon>Pichiomycetes</taxon>
        <taxon>Debaryomycetaceae</taxon>
        <taxon>Yamadazyma</taxon>
    </lineage>
</organism>
<evidence type="ECO:0000313" key="2">
    <source>
        <dbReference type="EMBL" id="EGV60363.1"/>
    </source>
</evidence>
<dbReference type="HOGENOM" id="CLU_051372_0_0_1"/>
<keyword evidence="1" id="KW-0472">Membrane</keyword>
<evidence type="ECO:0000256" key="1">
    <source>
        <dbReference type="SAM" id="Phobius"/>
    </source>
</evidence>
<dbReference type="OrthoDB" id="4083656at2759"/>
<keyword evidence="3" id="KW-1185">Reference proteome</keyword>
<dbReference type="Proteomes" id="UP000000707">
    <property type="component" value="Unassembled WGS sequence"/>
</dbReference>
<feature type="transmembrane region" description="Helical" evidence="1">
    <location>
        <begin position="134"/>
        <end position="161"/>
    </location>
</feature>
<proteinExistence type="predicted"/>
<dbReference type="GeneID" id="18249245"/>
<protein>
    <submittedName>
        <fullName evidence="2">Uncharacterized protein</fullName>
    </submittedName>
</protein>
<name>G3BDR7_CANTC</name>
<sequence length="370" mass="42767">MSLIGIGTRGVHRQFLAIRLTEMSKSLYGTKSHTSFLAFPVRYNSDVPSKKQEAPIQQSDWKQINQFIPGEKTQTDSLSDRMPKFPLGKENVPTLLPRPGIPKVGKNVTFRQVINILKNKTEPELIYENEPHRLYFLICVCFGATLLIYSIVLGEWAIFQATKDFNENTEEKNDVIRKREWVLSLLKNSVYSVITLAAAYYIFTFPSRLVRRMWYLPGPVEHVKFTTYPLVPGRSTPVVTLPLEALERKHKARVWTGRGFYGTSDASFFFFVLQEVKNGKTVKNWVVDRKGFFWSDGRVFDYIFGKETIAEAEAGVPYDEQVGIINRELKKKKQKLRKEQGIFYGLKFQGEEMKKDARRLMGKDDLKKLK</sequence>
<evidence type="ECO:0000313" key="3">
    <source>
        <dbReference type="Proteomes" id="UP000000707"/>
    </source>
</evidence>
<dbReference type="EMBL" id="GL996528">
    <property type="protein sequence ID" value="EGV60363.1"/>
    <property type="molecule type" value="Genomic_DNA"/>
</dbReference>
<gene>
    <name evidence="2" type="ORF">CANTEDRAFT_127542</name>
</gene>
<keyword evidence="1" id="KW-0812">Transmembrane</keyword>
<dbReference type="AlphaFoldDB" id="G3BDR7"/>
<feature type="transmembrane region" description="Helical" evidence="1">
    <location>
        <begin position="181"/>
        <end position="203"/>
    </location>
</feature>